<evidence type="ECO:0000313" key="4">
    <source>
        <dbReference type="Proteomes" id="UP001202180"/>
    </source>
</evidence>
<protein>
    <submittedName>
        <fullName evidence="3">Uncharacterized protein</fullName>
    </submittedName>
</protein>
<dbReference type="Proteomes" id="UP001202180">
    <property type="component" value="Unassembled WGS sequence"/>
</dbReference>
<feature type="compositionally biased region" description="Polar residues" evidence="1">
    <location>
        <begin position="189"/>
        <end position="204"/>
    </location>
</feature>
<feature type="compositionally biased region" description="Polar residues" evidence="1">
    <location>
        <begin position="101"/>
        <end position="113"/>
    </location>
</feature>
<gene>
    <name evidence="3" type="ORF">M0L20_09755</name>
</gene>
<proteinExistence type="predicted"/>
<sequence>MKKHTERLPIDDLFARKLGNMSLPPSSDGFERLQARLGQTTEKPKVVFWRNPDSYRYMAAAACLLLVCLFGWLYWPSGDPAQTDRNSVASNKRIENHKLEQPSSTRMGGSQESRQAEKADNPVIDETAATDQLAQASSPTKGRKGIRNDNREVNTANAPVELTRKLTGGSVAAQTTPGKPSDKIDSERLATNSAASSQPTSSDQPIVAAVKPAPATERVLIVTIAEPEALVAARQAAKTAIEEKTALAANDKSEKENKSPNIWQQVKRFKQGDVFARGDKDDSESGLLGKAYSGIKHSFEKDKAVKQ</sequence>
<dbReference type="EMBL" id="JALPRF010000002">
    <property type="protein sequence ID" value="MCK8492131.1"/>
    <property type="molecule type" value="Genomic_DNA"/>
</dbReference>
<feature type="transmembrane region" description="Helical" evidence="2">
    <location>
        <begin position="55"/>
        <end position="75"/>
    </location>
</feature>
<dbReference type="RefSeq" id="WP_248476758.1">
    <property type="nucleotide sequence ID" value="NZ_JALPRF010000002.1"/>
</dbReference>
<keyword evidence="4" id="KW-1185">Reference proteome</keyword>
<feature type="region of interest" description="Disordered" evidence="1">
    <location>
        <begin position="82"/>
        <end position="207"/>
    </location>
</feature>
<accession>A0ABT0HIY7</accession>
<organism evidence="3 4">
    <name type="scientific">Spirosoma liriopis</name>
    <dbReference type="NCBI Taxonomy" id="2937440"/>
    <lineage>
        <taxon>Bacteria</taxon>
        <taxon>Pseudomonadati</taxon>
        <taxon>Bacteroidota</taxon>
        <taxon>Cytophagia</taxon>
        <taxon>Cytophagales</taxon>
        <taxon>Cytophagaceae</taxon>
        <taxon>Spirosoma</taxon>
    </lineage>
</organism>
<evidence type="ECO:0000313" key="3">
    <source>
        <dbReference type="EMBL" id="MCK8492131.1"/>
    </source>
</evidence>
<comment type="caution">
    <text evidence="3">The sequence shown here is derived from an EMBL/GenBank/DDBJ whole genome shotgun (WGS) entry which is preliminary data.</text>
</comment>
<reference evidence="3 4" key="1">
    <citation type="submission" date="2022-04" db="EMBL/GenBank/DDBJ databases">
        <title>Spirosoma sp. strain RP8 genome sequencing and assembly.</title>
        <authorList>
            <person name="Jung Y."/>
        </authorList>
    </citation>
    <scope>NUCLEOTIDE SEQUENCE [LARGE SCALE GENOMIC DNA]</scope>
    <source>
        <strain evidence="3 4">RP8</strain>
    </source>
</reference>
<name>A0ABT0HIY7_9BACT</name>
<keyword evidence="2" id="KW-0812">Transmembrane</keyword>
<keyword evidence="2" id="KW-1133">Transmembrane helix</keyword>
<evidence type="ECO:0000256" key="1">
    <source>
        <dbReference type="SAM" id="MobiDB-lite"/>
    </source>
</evidence>
<keyword evidence="2" id="KW-0472">Membrane</keyword>
<evidence type="ECO:0000256" key="2">
    <source>
        <dbReference type="SAM" id="Phobius"/>
    </source>
</evidence>
<feature type="compositionally biased region" description="Polar residues" evidence="1">
    <location>
        <begin position="129"/>
        <end position="140"/>
    </location>
</feature>